<name>A0A5R9KB26_9BACT</name>
<keyword evidence="2" id="KW-1185">Reference proteome</keyword>
<dbReference type="RefSeq" id="WP_138282115.1">
    <property type="nucleotide sequence ID" value="NZ_BMGE01000003.1"/>
</dbReference>
<dbReference type="EMBL" id="VCEI01000025">
    <property type="protein sequence ID" value="TLU92006.1"/>
    <property type="molecule type" value="Genomic_DNA"/>
</dbReference>
<reference evidence="1 2" key="1">
    <citation type="submission" date="2019-05" db="EMBL/GenBank/DDBJ databases">
        <authorList>
            <person name="Qu J.-H."/>
        </authorList>
    </citation>
    <scope>NUCLEOTIDE SEQUENCE [LARGE SCALE GENOMIC DNA]</scope>
    <source>
        <strain evidence="1 2">Z12</strain>
    </source>
</reference>
<sequence length="84" mass="10111">MKKDELKMQISLINEGDLQERSMQLFEWLHPGKMKNTVQEMFDLINYQTELISVLQKELIDLRIQQSDSKPVFYPMSYTPHKRH</sequence>
<accession>A0A5R9KB26</accession>
<evidence type="ECO:0000313" key="2">
    <source>
        <dbReference type="Proteomes" id="UP000309788"/>
    </source>
</evidence>
<comment type="caution">
    <text evidence="1">The sequence shown here is derived from an EMBL/GenBank/DDBJ whole genome shotgun (WGS) entry which is preliminary data.</text>
</comment>
<proteinExistence type="predicted"/>
<gene>
    <name evidence="1" type="ORF">FEM55_14695</name>
</gene>
<dbReference type="Proteomes" id="UP000309788">
    <property type="component" value="Unassembled WGS sequence"/>
</dbReference>
<protein>
    <submittedName>
        <fullName evidence="1">Uncharacterized protein</fullName>
    </submittedName>
</protein>
<evidence type="ECO:0000313" key="1">
    <source>
        <dbReference type="EMBL" id="TLU92006.1"/>
    </source>
</evidence>
<dbReference type="AlphaFoldDB" id="A0A5R9KB26"/>
<organism evidence="1 2">
    <name type="scientific">Dyadobacter sediminis</name>
    <dbReference type="NCBI Taxonomy" id="1493691"/>
    <lineage>
        <taxon>Bacteria</taxon>
        <taxon>Pseudomonadati</taxon>
        <taxon>Bacteroidota</taxon>
        <taxon>Cytophagia</taxon>
        <taxon>Cytophagales</taxon>
        <taxon>Spirosomataceae</taxon>
        <taxon>Dyadobacter</taxon>
    </lineage>
</organism>